<name>A0A1Z1FCC2_9SPHN</name>
<evidence type="ECO:0000256" key="1">
    <source>
        <dbReference type="SAM" id="SignalP"/>
    </source>
</evidence>
<gene>
    <name evidence="3" type="ORF">A9D14_09670</name>
</gene>
<dbReference type="KEGG" id="cman:A9D14_09670"/>
<dbReference type="STRING" id="450378.GCA_001661675_01947"/>
<dbReference type="Gene3D" id="2.120.10.30">
    <property type="entry name" value="TolB, C-terminal domain"/>
    <property type="match status" value="1"/>
</dbReference>
<accession>A0A1Z1FCC2</accession>
<dbReference type="RefSeq" id="WP_066845737.1">
    <property type="nucleotide sequence ID" value="NZ_CP019602.1"/>
</dbReference>
<protein>
    <submittedName>
        <fullName evidence="3">Dehydrogenase</fullName>
    </submittedName>
</protein>
<reference evidence="3 4" key="1">
    <citation type="submission" date="2017-01" db="EMBL/GenBank/DDBJ databases">
        <title>Complete genome sequence of esterase-producing bacterium Croceicoccus marinus E4A9.</title>
        <authorList>
            <person name="Wu Y.-H."/>
            <person name="Cheng H."/>
            <person name="Xu L."/>
            <person name="Huo Y.-Y."/>
            <person name="Wang C.-S."/>
            <person name="Xu X.-W."/>
        </authorList>
    </citation>
    <scope>NUCLEOTIDE SEQUENCE [LARGE SCALE GENOMIC DNA]</scope>
    <source>
        <strain evidence="3 4">E4A9</strain>
    </source>
</reference>
<organism evidence="3 4">
    <name type="scientific">Croceicoccus marinus</name>
    <dbReference type="NCBI Taxonomy" id="450378"/>
    <lineage>
        <taxon>Bacteria</taxon>
        <taxon>Pseudomonadati</taxon>
        <taxon>Pseudomonadota</taxon>
        <taxon>Alphaproteobacteria</taxon>
        <taxon>Sphingomonadales</taxon>
        <taxon>Erythrobacteraceae</taxon>
        <taxon>Croceicoccus</taxon>
    </lineage>
</organism>
<dbReference type="InterPro" id="IPR012938">
    <property type="entry name" value="Glc/Sorbosone_DH"/>
</dbReference>
<dbReference type="InterPro" id="IPR011041">
    <property type="entry name" value="Quinoprot_gluc/sorb_DH_b-prop"/>
</dbReference>
<evidence type="ECO:0000313" key="4">
    <source>
        <dbReference type="Proteomes" id="UP000195807"/>
    </source>
</evidence>
<dbReference type="InterPro" id="IPR011042">
    <property type="entry name" value="6-blade_b-propeller_TolB-like"/>
</dbReference>
<evidence type="ECO:0000259" key="2">
    <source>
        <dbReference type="Pfam" id="PF07995"/>
    </source>
</evidence>
<evidence type="ECO:0000313" key="3">
    <source>
        <dbReference type="EMBL" id="ARU16404.1"/>
    </source>
</evidence>
<feature type="domain" description="Glucose/Sorbosone dehydrogenase" evidence="2">
    <location>
        <begin position="53"/>
        <end position="382"/>
    </location>
</feature>
<dbReference type="Proteomes" id="UP000195807">
    <property type="component" value="Chromosome"/>
</dbReference>
<keyword evidence="4" id="KW-1185">Reference proteome</keyword>
<proteinExistence type="predicted"/>
<dbReference type="Pfam" id="PF07995">
    <property type="entry name" value="GSDH"/>
    <property type="match status" value="1"/>
</dbReference>
<dbReference type="EMBL" id="CP019602">
    <property type="protein sequence ID" value="ARU16404.1"/>
    <property type="molecule type" value="Genomic_DNA"/>
</dbReference>
<feature type="chain" id="PRO_5011448408" evidence="1">
    <location>
        <begin position="20"/>
        <end position="388"/>
    </location>
</feature>
<feature type="signal peptide" evidence="1">
    <location>
        <begin position="1"/>
        <end position="19"/>
    </location>
</feature>
<dbReference type="AlphaFoldDB" id="A0A1Z1FCC2"/>
<dbReference type="SUPFAM" id="SSF50952">
    <property type="entry name" value="Soluble quinoprotein glucose dehydrogenase"/>
    <property type="match status" value="1"/>
</dbReference>
<keyword evidence="1" id="KW-0732">Signal</keyword>
<dbReference type="PANTHER" id="PTHR19328:SF75">
    <property type="entry name" value="ALDOSE SUGAR DEHYDROGENASE YLII"/>
    <property type="match status" value="1"/>
</dbReference>
<dbReference type="PANTHER" id="PTHR19328">
    <property type="entry name" value="HEDGEHOG-INTERACTING PROTEIN"/>
    <property type="match status" value="1"/>
</dbReference>
<dbReference type="OrthoDB" id="9770043at2"/>
<sequence>MELISVRLASIALVSLAFAPLASCQEAATPAAGGQAGDNPASVDFAREDMGTFDEPWAMAFEPGTGTLFVTEKAGTLKFRKADGTVGTVSNVPEVDYGGQGGLGDIVFAPDYASSHAVYLSFVEAGPGDTRGAAVTRATLQCDQPDSCTLRDPRVIWRQDEKVTGSGHFSHRIAFSPDGDFLFIASGDRQKMQPAQDLSNNLGTIVRLLPDGSPAPGNPFTAEANANEEIWSYGHRNILGLAFDARGQLWDLEHGPQGGDELNLVERGANYGWPNVSNGIHYDNAPIPDHAPGDPYVAPVEWWDPVIAPGGMIFYSGALFPAWQNNALIAGLVSQGLVLVKMDGTAATETARYDFGERLRAVAEAPDGSVWVAEDGPEATIWRLTPGS</sequence>